<dbReference type="SMART" id="SM01134">
    <property type="entry name" value="DeoRC"/>
    <property type="match status" value="1"/>
</dbReference>
<dbReference type="Pfam" id="PF08220">
    <property type="entry name" value="HTH_DeoR"/>
    <property type="match status" value="1"/>
</dbReference>
<evidence type="ECO:0000313" key="6">
    <source>
        <dbReference type="EMBL" id="KAB1070287.1"/>
    </source>
</evidence>
<accession>A0A6N6MM20</accession>
<dbReference type="PROSITE" id="PS00894">
    <property type="entry name" value="HTH_DEOR_1"/>
    <property type="match status" value="1"/>
</dbReference>
<dbReference type="InterPro" id="IPR036390">
    <property type="entry name" value="WH_DNA-bd_sf"/>
</dbReference>
<dbReference type="GO" id="GO:0003677">
    <property type="term" value="F:DNA binding"/>
    <property type="evidence" value="ECO:0007669"/>
    <property type="project" value="UniProtKB-KW"/>
</dbReference>
<evidence type="ECO:0000256" key="2">
    <source>
        <dbReference type="ARBA" id="ARBA00023015"/>
    </source>
</evidence>
<keyword evidence="1" id="KW-0678">Repressor</keyword>
<protein>
    <submittedName>
        <fullName evidence="6">DeoR/GlpR transcriptional regulator</fullName>
    </submittedName>
</protein>
<proteinExistence type="predicted"/>
<dbReference type="AlphaFoldDB" id="A0A6N6MM20"/>
<dbReference type="SUPFAM" id="SSF100950">
    <property type="entry name" value="NagB/RpiA/CoA transferase-like"/>
    <property type="match status" value="1"/>
</dbReference>
<dbReference type="InterPro" id="IPR001034">
    <property type="entry name" value="DeoR_HTH"/>
</dbReference>
<keyword evidence="4" id="KW-0804">Transcription</keyword>
<keyword evidence="2" id="KW-0805">Transcription regulation</keyword>
<dbReference type="InterPro" id="IPR014036">
    <property type="entry name" value="DeoR-like_C"/>
</dbReference>
<name>A0A6N6MM20_9HYPH</name>
<dbReference type="InterPro" id="IPR037171">
    <property type="entry name" value="NagB/RpiA_transferase-like"/>
</dbReference>
<dbReference type="EMBL" id="VZZJ01000029">
    <property type="protein sequence ID" value="KAB1070287.1"/>
    <property type="molecule type" value="Genomic_DNA"/>
</dbReference>
<dbReference type="PANTHER" id="PTHR30363">
    <property type="entry name" value="HTH-TYPE TRANSCRIPTIONAL REGULATOR SRLR-RELATED"/>
    <property type="match status" value="1"/>
</dbReference>
<comment type="caution">
    <text evidence="6">The sequence shown here is derived from an EMBL/GenBank/DDBJ whole genome shotgun (WGS) entry which is preliminary data.</text>
</comment>
<evidence type="ECO:0000256" key="3">
    <source>
        <dbReference type="ARBA" id="ARBA00023125"/>
    </source>
</evidence>
<feature type="domain" description="HTH deoR-type" evidence="5">
    <location>
        <begin position="12"/>
        <end position="67"/>
    </location>
</feature>
<dbReference type="PANTHER" id="PTHR30363:SF4">
    <property type="entry name" value="GLYCEROL-3-PHOSPHATE REGULON REPRESSOR"/>
    <property type="match status" value="1"/>
</dbReference>
<evidence type="ECO:0000256" key="1">
    <source>
        <dbReference type="ARBA" id="ARBA00022491"/>
    </source>
</evidence>
<dbReference type="GO" id="GO:0003700">
    <property type="term" value="F:DNA-binding transcription factor activity"/>
    <property type="evidence" value="ECO:0007669"/>
    <property type="project" value="InterPro"/>
</dbReference>
<dbReference type="Pfam" id="PF00455">
    <property type="entry name" value="DeoRC"/>
    <property type="match status" value="1"/>
</dbReference>
<keyword evidence="3" id="KW-0238">DNA-binding</keyword>
<dbReference type="SUPFAM" id="SSF46785">
    <property type="entry name" value="Winged helix' DNA-binding domain"/>
    <property type="match status" value="1"/>
</dbReference>
<sequence>MAPRSMAPRPIAARRHDEILRRLSADGHVSVEEMALRFAVSRETVRRDLKALAGRGHLAIVHGGATRRADEPALADRQGDNPEGKAAIGRAGARLVEDGMVVLLDSGATTLALAHALAGLAPVGPRDKPAWTGLTICTNSLPVGLCLCRVPGIRVHILGGEVSVGDEAAFGTEALAALSRFRADIAFVGAGGISAAGEVTDFALIPSDLRARMLASAERAYIVADRTKFDRLTPIRLQPIPRGTGLIVDAAPPPPMAAALAERGIEVLIAR</sequence>
<dbReference type="Gene3D" id="1.10.10.10">
    <property type="entry name" value="Winged helix-like DNA-binding domain superfamily/Winged helix DNA-binding domain"/>
    <property type="match status" value="1"/>
</dbReference>
<dbReference type="PRINTS" id="PR00037">
    <property type="entry name" value="HTHLACR"/>
</dbReference>
<dbReference type="InterPro" id="IPR050313">
    <property type="entry name" value="Carb_Metab_HTH_regulators"/>
</dbReference>
<organism evidence="6 7">
    <name type="scientific">Methylobacterium planeticum</name>
    <dbReference type="NCBI Taxonomy" id="2615211"/>
    <lineage>
        <taxon>Bacteria</taxon>
        <taxon>Pseudomonadati</taxon>
        <taxon>Pseudomonadota</taxon>
        <taxon>Alphaproteobacteria</taxon>
        <taxon>Hyphomicrobiales</taxon>
        <taxon>Methylobacteriaceae</taxon>
        <taxon>Methylobacterium</taxon>
    </lineage>
</organism>
<dbReference type="SMART" id="SM00420">
    <property type="entry name" value="HTH_DEOR"/>
    <property type="match status" value="1"/>
</dbReference>
<evidence type="ECO:0000313" key="7">
    <source>
        <dbReference type="Proteomes" id="UP000441523"/>
    </source>
</evidence>
<keyword evidence="7" id="KW-1185">Reference proteome</keyword>
<gene>
    <name evidence="6" type="ORF">F6X51_22995</name>
</gene>
<reference evidence="6 7" key="1">
    <citation type="submission" date="2019-09" db="EMBL/GenBank/DDBJ databases">
        <title>YIM 132548 draft genome.</title>
        <authorList>
            <person name="Jiang L."/>
        </authorList>
    </citation>
    <scope>NUCLEOTIDE SEQUENCE [LARGE SCALE GENOMIC DNA]</scope>
    <source>
        <strain evidence="6 7">YIM 132548</strain>
    </source>
</reference>
<dbReference type="PROSITE" id="PS51000">
    <property type="entry name" value="HTH_DEOR_2"/>
    <property type="match status" value="1"/>
</dbReference>
<dbReference type="InterPro" id="IPR036388">
    <property type="entry name" value="WH-like_DNA-bd_sf"/>
</dbReference>
<dbReference type="InterPro" id="IPR018356">
    <property type="entry name" value="Tscrpt_reg_HTH_DeoR_CS"/>
</dbReference>
<dbReference type="Proteomes" id="UP000441523">
    <property type="component" value="Unassembled WGS sequence"/>
</dbReference>
<evidence type="ECO:0000259" key="5">
    <source>
        <dbReference type="PROSITE" id="PS51000"/>
    </source>
</evidence>
<evidence type="ECO:0000256" key="4">
    <source>
        <dbReference type="ARBA" id="ARBA00023163"/>
    </source>
</evidence>